<protein>
    <submittedName>
        <fullName evidence="1">Uncharacterized protein</fullName>
    </submittedName>
</protein>
<dbReference type="Gene3D" id="3.30.40.220">
    <property type="match status" value="1"/>
</dbReference>
<comment type="caution">
    <text evidence="1">The sequence shown here is derived from an EMBL/GenBank/DDBJ whole genome shotgun (WGS) entry which is preliminary data.</text>
</comment>
<feature type="non-terminal residue" evidence="1">
    <location>
        <position position="1"/>
    </location>
</feature>
<sequence length="247" mass="27607">IHRLVASSKASSKRRGMNQNELTTTIFAYICSAQKDRCIYSGLPVNFAMMTDSQASIERLDDQEDYFVENSALCALEFNTVAGWTAAKAKYAATHTDSVDAAALNANLRETLSKSAKYRARERMQQKEEEGVTLTRCGTCCAWKKQTDYYGDECTTCKACMNNNRKRYSANWRGALKGLVASASQSCKRPTSEARGLVCEITFEDVVGMYREQRGACMYSGIPLTTEGDWKVSLERRNVRIGYTCSN</sequence>
<accession>A0A835YVG1</accession>
<name>A0A835YVG1_9STRA</name>
<reference evidence="1" key="1">
    <citation type="submission" date="2021-02" db="EMBL/GenBank/DDBJ databases">
        <title>First Annotated Genome of the Yellow-green Alga Tribonema minus.</title>
        <authorList>
            <person name="Mahan K.M."/>
        </authorList>
    </citation>
    <scope>NUCLEOTIDE SEQUENCE</scope>
    <source>
        <strain evidence="1">UTEX B ZZ1240</strain>
    </source>
</reference>
<dbReference type="EMBL" id="JAFCMP010000268">
    <property type="protein sequence ID" value="KAG5182145.1"/>
    <property type="molecule type" value="Genomic_DNA"/>
</dbReference>
<dbReference type="Proteomes" id="UP000664859">
    <property type="component" value="Unassembled WGS sequence"/>
</dbReference>
<proteinExistence type="predicted"/>
<dbReference type="OrthoDB" id="447489at2759"/>
<evidence type="ECO:0000313" key="1">
    <source>
        <dbReference type="EMBL" id="KAG5182145.1"/>
    </source>
</evidence>
<keyword evidence="2" id="KW-1185">Reference proteome</keyword>
<gene>
    <name evidence="1" type="ORF">JKP88DRAFT_165000</name>
</gene>
<dbReference type="AlphaFoldDB" id="A0A835YVG1"/>
<organism evidence="1 2">
    <name type="scientific">Tribonema minus</name>
    <dbReference type="NCBI Taxonomy" id="303371"/>
    <lineage>
        <taxon>Eukaryota</taxon>
        <taxon>Sar</taxon>
        <taxon>Stramenopiles</taxon>
        <taxon>Ochrophyta</taxon>
        <taxon>PX clade</taxon>
        <taxon>Xanthophyceae</taxon>
        <taxon>Tribonematales</taxon>
        <taxon>Tribonemataceae</taxon>
        <taxon>Tribonema</taxon>
    </lineage>
</organism>
<evidence type="ECO:0000313" key="2">
    <source>
        <dbReference type="Proteomes" id="UP000664859"/>
    </source>
</evidence>